<dbReference type="GO" id="GO:0008199">
    <property type="term" value="F:ferric iron binding"/>
    <property type="evidence" value="ECO:0007669"/>
    <property type="project" value="InterPro"/>
</dbReference>
<dbReference type="CDD" id="cd03457">
    <property type="entry name" value="intradiol_dioxygenase_like"/>
    <property type="match status" value="1"/>
</dbReference>
<reference evidence="4" key="1">
    <citation type="journal article" date="2020" name="Stud. Mycol.">
        <title>101 Dothideomycetes genomes: a test case for predicting lifestyles and emergence of pathogens.</title>
        <authorList>
            <person name="Haridas S."/>
            <person name="Albert R."/>
            <person name="Binder M."/>
            <person name="Bloem J."/>
            <person name="Labutti K."/>
            <person name="Salamov A."/>
            <person name="Andreopoulos B."/>
            <person name="Baker S."/>
            <person name="Barry K."/>
            <person name="Bills G."/>
            <person name="Bluhm B."/>
            <person name="Cannon C."/>
            <person name="Castanera R."/>
            <person name="Culley D."/>
            <person name="Daum C."/>
            <person name="Ezra D."/>
            <person name="Gonzalez J."/>
            <person name="Henrissat B."/>
            <person name="Kuo A."/>
            <person name="Liang C."/>
            <person name="Lipzen A."/>
            <person name="Lutzoni F."/>
            <person name="Magnuson J."/>
            <person name="Mondo S."/>
            <person name="Nolan M."/>
            <person name="Ohm R."/>
            <person name="Pangilinan J."/>
            <person name="Park H.-J."/>
            <person name="Ramirez L."/>
            <person name="Alfaro M."/>
            <person name="Sun H."/>
            <person name="Tritt A."/>
            <person name="Yoshinaga Y."/>
            <person name="Zwiers L.-H."/>
            <person name="Turgeon B."/>
            <person name="Goodwin S."/>
            <person name="Spatafora J."/>
            <person name="Crous P."/>
            <person name="Grigoriev I."/>
        </authorList>
    </citation>
    <scope>NUCLEOTIDE SEQUENCE</scope>
    <source>
        <strain evidence="4">CBS 121167</strain>
    </source>
</reference>
<dbReference type="OrthoDB" id="121380at2759"/>
<sequence length="402" mass="42841">MVQFTKIAAAALIAGSAVAHPGEVHEPAQIRREIAERDVVANRYVRSLGKCASNTKAQEASERAASRRASKAEKLRQARGISSKPFLHRRDLATLKKFEEVNHNMTGQIDTFDKQTLFGAKTQVALTPEDTIGPYFVTGEYLRSELTEGQQGVPMHLEFQFTDVNTCEPLSGLLADIWAANATGVYSGVSATGQGGLNSTFLRGLQQTDEDGVASFDTLFPGHYTGRATHQHVVVHQNAQLLSNGSYTGGKVSHIGQVFFDTALRSAVEATAPYNTNTQDVTSNDDDMWTPSAANNTNYDPFPEFVYLDPSDITKGLLVWINIGIDTTANHTSDATNAAYLAADGGHSTGNTMGGGNGAMPSGAAPSGAMPSGAAPSGTPSKRAPHSYAFNKLFAGSAKRWI</sequence>
<name>A0A6A6AWK1_9PEZI</name>
<evidence type="ECO:0000313" key="5">
    <source>
        <dbReference type="Proteomes" id="UP000799438"/>
    </source>
</evidence>
<dbReference type="Pfam" id="PF00775">
    <property type="entry name" value="Dioxygenase_C"/>
    <property type="match status" value="1"/>
</dbReference>
<dbReference type="Proteomes" id="UP000799438">
    <property type="component" value="Unassembled WGS sequence"/>
</dbReference>
<accession>A0A6A6AWK1</accession>
<feature type="compositionally biased region" description="Low complexity" evidence="1">
    <location>
        <begin position="359"/>
        <end position="381"/>
    </location>
</feature>
<dbReference type="InterPro" id="IPR000627">
    <property type="entry name" value="Intradiol_dOase_C"/>
</dbReference>
<dbReference type="SUPFAM" id="SSF49482">
    <property type="entry name" value="Aromatic compound dioxygenase"/>
    <property type="match status" value="1"/>
</dbReference>
<evidence type="ECO:0000256" key="2">
    <source>
        <dbReference type="SAM" id="SignalP"/>
    </source>
</evidence>
<organism evidence="4 5">
    <name type="scientific">Aplosporella prunicola CBS 121167</name>
    <dbReference type="NCBI Taxonomy" id="1176127"/>
    <lineage>
        <taxon>Eukaryota</taxon>
        <taxon>Fungi</taxon>
        <taxon>Dikarya</taxon>
        <taxon>Ascomycota</taxon>
        <taxon>Pezizomycotina</taxon>
        <taxon>Dothideomycetes</taxon>
        <taxon>Dothideomycetes incertae sedis</taxon>
        <taxon>Botryosphaeriales</taxon>
        <taxon>Aplosporellaceae</taxon>
        <taxon>Aplosporella</taxon>
    </lineage>
</organism>
<protein>
    <recommendedName>
        <fullName evidence="3">Intradiol ring-cleavage dioxygenases domain-containing protein</fullName>
    </recommendedName>
</protein>
<dbReference type="PANTHER" id="PTHR34315:SF2">
    <property type="entry name" value="ANCHORED DIOXYGENASE, PUTATIVE (AFU_ORTHOLOGUE AFUA_3G01800)-RELATED"/>
    <property type="match status" value="1"/>
</dbReference>
<dbReference type="PANTHER" id="PTHR34315">
    <property type="match status" value="1"/>
</dbReference>
<dbReference type="InterPro" id="IPR015889">
    <property type="entry name" value="Intradiol_dOase_core"/>
</dbReference>
<feature type="chain" id="PRO_5025508926" description="Intradiol ring-cleavage dioxygenases domain-containing protein" evidence="2">
    <location>
        <begin position="20"/>
        <end position="402"/>
    </location>
</feature>
<dbReference type="AlphaFoldDB" id="A0A6A6AWK1"/>
<evidence type="ECO:0000259" key="3">
    <source>
        <dbReference type="Pfam" id="PF00775"/>
    </source>
</evidence>
<dbReference type="GO" id="GO:0016702">
    <property type="term" value="F:oxidoreductase activity, acting on single donors with incorporation of molecular oxygen, incorporation of two atoms of oxygen"/>
    <property type="evidence" value="ECO:0007669"/>
    <property type="project" value="InterPro"/>
</dbReference>
<feature type="compositionally biased region" description="Basic and acidic residues" evidence="1">
    <location>
        <begin position="59"/>
        <end position="76"/>
    </location>
</feature>
<dbReference type="RefSeq" id="XP_033391818.1">
    <property type="nucleotide sequence ID" value="XM_033541417.1"/>
</dbReference>
<evidence type="ECO:0000313" key="4">
    <source>
        <dbReference type="EMBL" id="KAF2136100.1"/>
    </source>
</evidence>
<evidence type="ECO:0000256" key="1">
    <source>
        <dbReference type="SAM" id="MobiDB-lite"/>
    </source>
</evidence>
<keyword evidence="5" id="KW-1185">Reference proteome</keyword>
<keyword evidence="2" id="KW-0732">Signal</keyword>
<feature type="domain" description="Intradiol ring-cleavage dioxygenases" evidence="3">
    <location>
        <begin position="148"/>
        <end position="228"/>
    </location>
</feature>
<dbReference type="GeneID" id="54298913"/>
<feature type="region of interest" description="Disordered" evidence="1">
    <location>
        <begin position="352"/>
        <end position="383"/>
    </location>
</feature>
<gene>
    <name evidence="4" type="ORF">K452DRAFT_292682</name>
</gene>
<proteinExistence type="predicted"/>
<dbReference type="EMBL" id="ML995534">
    <property type="protein sequence ID" value="KAF2136100.1"/>
    <property type="molecule type" value="Genomic_DNA"/>
</dbReference>
<feature type="signal peptide" evidence="2">
    <location>
        <begin position="1"/>
        <end position="19"/>
    </location>
</feature>
<dbReference type="Gene3D" id="2.60.130.10">
    <property type="entry name" value="Aromatic compound dioxygenase"/>
    <property type="match status" value="1"/>
</dbReference>
<feature type="region of interest" description="Disordered" evidence="1">
    <location>
        <begin position="57"/>
        <end position="77"/>
    </location>
</feature>